<comment type="subcellular location">
    <subcellularLocation>
        <location evidence="10">Cytoplasm</location>
    </subcellularLocation>
</comment>
<feature type="binding site" evidence="10">
    <location>
        <position position="255"/>
    </location>
    <ligand>
        <name>NADPH</name>
        <dbReference type="ChEBI" id="CHEBI:57783"/>
    </ligand>
</feature>
<evidence type="ECO:0000256" key="2">
    <source>
        <dbReference type="ARBA" id="ARBA00022516"/>
    </source>
</evidence>
<proteinExistence type="inferred from homology"/>
<feature type="binding site" evidence="10">
    <location>
        <position position="281"/>
    </location>
    <ligand>
        <name>NADPH</name>
        <dbReference type="ChEBI" id="CHEBI:57783"/>
    </ligand>
</feature>
<dbReference type="GO" id="GO:0141152">
    <property type="term" value="F:glycerol-3-phosphate dehydrogenase (NAD+) activity"/>
    <property type="evidence" value="ECO:0007669"/>
    <property type="project" value="RHEA"/>
</dbReference>
<keyword evidence="6 10" id="KW-0520">NAD</keyword>
<evidence type="ECO:0000256" key="7">
    <source>
        <dbReference type="ARBA" id="ARBA00023098"/>
    </source>
</evidence>
<dbReference type="Gene3D" id="3.40.50.720">
    <property type="entry name" value="NAD(P)-binding Rossmann-like Domain"/>
    <property type="match status" value="1"/>
</dbReference>
<dbReference type="GO" id="GO:0051287">
    <property type="term" value="F:NAD binding"/>
    <property type="evidence" value="ECO:0007669"/>
    <property type="project" value="InterPro"/>
</dbReference>
<evidence type="ECO:0000256" key="4">
    <source>
        <dbReference type="ARBA" id="ARBA00022857"/>
    </source>
</evidence>
<dbReference type="Pfam" id="PF01210">
    <property type="entry name" value="NAD_Gly3P_dh_N"/>
    <property type="match status" value="1"/>
</dbReference>
<evidence type="ECO:0000256" key="1">
    <source>
        <dbReference type="ARBA" id="ARBA00011009"/>
    </source>
</evidence>
<protein>
    <recommendedName>
        <fullName evidence="10">Glycerol-3-phosphate dehydrogenase [NAD(P)+]</fullName>
        <ecNumber evidence="10">1.1.1.94</ecNumber>
    </recommendedName>
    <alternativeName>
        <fullName evidence="10">NAD(P)(+)-dependent glycerol-3-phosphate dehydrogenase</fullName>
    </alternativeName>
    <alternativeName>
        <fullName evidence="10">NAD(P)H-dependent dihydroxyacetone-phosphate reductase</fullName>
    </alternativeName>
</protein>
<keyword evidence="5 10" id="KW-0560">Oxidoreductase</keyword>
<evidence type="ECO:0000313" key="20">
    <source>
        <dbReference type="Proteomes" id="UP000245765"/>
    </source>
</evidence>
<feature type="chain" id="PRO_5016414411" description="Glycerol-3-phosphate dehydrogenase [NAD(P)+]" evidence="16">
    <location>
        <begin position="26"/>
        <end position="331"/>
    </location>
</feature>
<dbReference type="GO" id="GO:0005975">
    <property type="term" value="P:carbohydrate metabolic process"/>
    <property type="evidence" value="ECO:0007669"/>
    <property type="project" value="InterPro"/>
</dbReference>
<feature type="binding site" evidence="10">
    <location>
        <position position="37"/>
    </location>
    <ligand>
        <name>NADPH</name>
        <dbReference type="ChEBI" id="CHEBI:57783"/>
    </ligand>
</feature>
<evidence type="ECO:0000256" key="6">
    <source>
        <dbReference type="ARBA" id="ARBA00023027"/>
    </source>
</evidence>
<dbReference type="GO" id="GO:0141153">
    <property type="term" value="F:glycerol-3-phosphate dehydrogenase (NADP+) activity"/>
    <property type="evidence" value="ECO:0007669"/>
    <property type="project" value="RHEA"/>
</dbReference>
<feature type="binding site" evidence="13">
    <location>
        <position position="88"/>
    </location>
    <ligand>
        <name>NAD(+)</name>
        <dbReference type="ChEBI" id="CHEBI:57540"/>
    </ligand>
</feature>
<dbReference type="InterPro" id="IPR008927">
    <property type="entry name" value="6-PGluconate_DH-like_C_sf"/>
</dbReference>
<dbReference type="RefSeq" id="WP_109873443.1">
    <property type="nucleotide sequence ID" value="NZ_QGNA01000007.1"/>
</dbReference>
<feature type="signal peptide" evidence="16">
    <location>
        <begin position="1"/>
        <end position="25"/>
    </location>
</feature>
<evidence type="ECO:0000256" key="8">
    <source>
        <dbReference type="ARBA" id="ARBA00023209"/>
    </source>
</evidence>
<dbReference type="InterPro" id="IPR006109">
    <property type="entry name" value="G3P_DH_NAD-dep_C"/>
</dbReference>
<accession>A0A317F5P7</accession>
<feature type="binding site" evidence="12">
    <location>
        <position position="108"/>
    </location>
    <ligand>
        <name>substrate</name>
    </ligand>
</feature>
<keyword evidence="9 10" id="KW-1208">Phospholipid metabolism</keyword>
<keyword evidence="20" id="KW-1185">Reference proteome</keyword>
<evidence type="ECO:0000256" key="15">
    <source>
        <dbReference type="RuleBase" id="RU000439"/>
    </source>
</evidence>
<evidence type="ECO:0000313" key="19">
    <source>
        <dbReference type="EMBL" id="PWS34470.1"/>
    </source>
</evidence>
<dbReference type="NCBIfam" id="NF000940">
    <property type="entry name" value="PRK00094.1-2"/>
    <property type="match status" value="1"/>
</dbReference>
<feature type="binding site" evidence="10">
    <location>
        <position position="256"/>
    </location>
    <ligand>
        <name>sn-glycerol 3-phosphate</name>
        <dbReference type="ChEBI" id="CHEBI:57597"/>
    </ligand>
</feature>
<dbReference type="InterPro" id="IPR006168">
    <property type="entry name" value="G3P_DH_NAD-dep"/>
</dbReference>
<dbReference type="Proteomes" id="UP000245765">
    <property type="component" value="Unassembled WGS sequence"/>
</dbReference>
<feature type="binding site" evidence="10">
    <location>
        <position position="191"/>
    </location>
    <ligand>
        <name>sn-glycerol 3-phosphate</name>
        <dbReference type="ChEBI" id="CHEBI:57597"/>
    </ligand>
</feature>
<evidence type="ECO:0000256" key="10">
    <source>
        <dbReference type="HAMAP-Rule" id="MF_00394"/>
    </source>
</evidence>
<feature type="domain" description="Glycerol-3-phosphate dehydrogenase NAD-dependent N-terminal" evidence="17">
    <location>
        <begin position="9"/>
        <end position="159"/>
    </location>
</feature>
<dbReference type="GO" id="GO:0006650">
    <property type="term" value="P:glycerophospholipid metabolic process"/>
    <property type="evidence" value="ECO:0007669"/>
    <property type="project" value="UniProtKB-UniRule"/>
</dbReference>
<feature type="binding site" evidence="13">
    <location>
        <begin position="13"/>
        <end position="18"/>
    </location>
    <ligand>
        <name>NAD(+)</name>
        <dbReference type="ChEBI" id="CHEBI:57540"/>
    </ligand>
</feature>
<feature type="binding site" evidence="10">
    <location>
        <position position="140"/>
    </location>
    <ligand>
        <name>NADPH</name>
        <dbReference type="ChEBI" id="CHEBI:57783"/>
    </ligand>
</feature>
<feature type="domain" description="Glycerol-3-phosphate dehydrogenase NAD-dependent C-terminal" evidence="18">
    <location>
        <begin position="180"/>
        <end position="320"/>
    </location>
</feature>
<comment type="catalytic activity">
    <reaction evidence="10 15">
        <text>sn-glycerol 3-phosphate + NADP(+) = dihydroxyacetone phosphate + NADPH + H(+)</text>
        <dbReference type="Rhea" id="RHEA:11096"/>
        <dbReference type="ChEBI" id="CHEBI:15378"/>
        <dbReference type="ChEBI" id="CHEBI:57597"/>
        <dbReference type="ChEBI" id="CHEBI:57642"/>
        <dbReference type="ChEBI" id="CHEBI:57783"/>
        <dbReference type="ChEBI" id="CHEBI:58349"/>
        <dbReference type="EC" id="1.1.1.94"/>
    </reaction>
</comment>
<evidence type="ECO:0000256" key="12">
    <source>
        <dbReference type="PIRSR" id="PIRSR000114-2"/>
    </source>
</evidence>
<dbReference type="PANTHER" id="PTHR11728:SF1">
    <property type="entry name" value="GLYCEROL-3-PHOSPHATE DEHYDROGENASE [NAD(+)] 2, CHLOROPLASTIC"/>
    <property type="match status" value="1"/>
</dbReference>
<evidence type="ECO:0000256" key="14">
    <source>
        <dbReference type="RuleBase" id="RU000437"/>
    </source>
</evidence>
<feature type="binding site" evidence="10">
    <location>
        <position position="255"/>
    </location>
    <ligand>
        <name>sn-glycerol 3-phosphate</name>
        <dbReference type="ChEBI" id="CHEBI:57597"/>
    </ligand>
</feature>
<keyword evidence="10" id="KW-0963">Cytoplasm</keyword>
<name>A0A317F5P7_9PROT</name>
<dbReference type="GO" id="GO:0046168">
    <property type="term" value="P:glycerol-3-phosphate catabolic process"/>
    <property type="evidence" value="ECO:0007669"/>
    <property type="project" value="InterPro"/>
</dbReference>
<dbReference type="PIRSF" id="PIRSF000114">
    <property type="entry name" value="Glycerol-3-P_dh"/>
    <property type="match status" value="1"/>
</dbReference>
<dbReference type="UniPathway" id="UPA00940"/>
<gene>
    <name evidence="10" type="primary">gpsA</name>
    <name evidence="19" type="ORF">DFH01_26010</name>
</gene>
<sequence length="331" mass="32931">MPGRPRRRIAVLGAGAWGTALAVQAARAGNAVGLWARNPDRAAAMAESRQNATYLPGVTLSPAIEVTADPAAALADALFVLLVVPAQFLRPVLMALPDTGAPVVVCAKGVERGTLRFPLEVLEALRPGRPAAVLSGPNFAHEIAKGLPAAAVLASADAALRKTAGDLLGTAGFRIYGGDDPMGVQVGGAAKNVISIAAGAVIGAGLGENARAALVTRGLAELSRLTVALGGRAETAAGLSGLGDLLLTTTGPGSRNTSLGVELARGASLADALATRVGVAEGVETAPAIVARAAEVGVELPICAAVADLLAGGVSVGDAMGRLLARPRRDE</sequence>
<feature type="binding site" evidence="10">
    <location>
        <position position="54"/>
    </location>
    <ligand>
        <name>NADPH</name>
        <dbReference type="ChEBI" id="CHEBI:57783"/>
    </ligand>
</feature>
<feature type="binding site" evidence="10">
    <location>
        <position position="108"/>
    </location>
    <ligand>
        <name>sn-glycerol 3-phosphate</name>
        <dbReference type="ChEBI" id="CHEBI:57597"/>
    </ligand>
</feature>
<keyword evidence="7 10" id="KW-0443">Lipid metabolism</keyword>
<dbReference type="SUPFAM" id="SSF48179">
    <property type="entry name" value="6-phosphogluconate dehydrogenase C-terminal domain-like"/>
    <property type="match status" value="1"/>
</dbReference>
<comment type="function">
    <text evidence="10">Catalyzes the reduction of the glycolytic intermediate dihydroxyacetone phosphate (DHAP) to sn-glycerol 3-phosphate (G3P), the key precursor for phospholipid synthesis.</text>
</comment>
<evidence type="ECO:0000259" key="18">
    <source>
        <dbReference type="Pfam" id="PF07479"/>
    </source>
</evidence>
<keyword evidence="2 10" id="KW-0444">Lipid biosynthesis</keyword>
<dbReference type="AlphaFoldDB" id="A0A317F5P7"/>
<feature type="binding site" evidence="10">
    <location>
        <position position="17"/>
    </location>
    <ligand>
        <name>NADPH</name>
        <dbReference type="ChEBI" id="CHEBI:57783"/>
    </ligand>
</feature>
<keyword evidence="8 10" id="KW-0594">Phospholipid biosynthesis</keyword>
<dbReference type="InterPro" id="IPR011128">
    <property type="entry name" value="G3P_DH_NAD-dep_N"/>
</dbReference>
<feature type="binding site" evidence="10">
    <location>
        <position position="279"/>
    </location>
    <ligand>
        <name>NADPH</name>
        <dbReference type="ChEBI" id="CHEBI:57783"/>
    </ligand>
</feature>
<dbReference type="OrthoDB" id="9812273at2"/>
<dbReference type="PRINTS" id="PR00077">
    <property type="entry name" value="GPDHDRGNASE"/>
</dbReference>
<feature type="binding site" evidence="12">
    <location>
        <begin position="255"/>
        <end position="256"/>
    </location>
    <ligand>
        <name>substrate</name>
    </ligand>
</feature>
<dbReference type="Gene3D" id="1.10.1040.10">
    <property type="entry name" value="N-(1-d-carboxylethyl)-l-norvaline Dehydrogenase, domain 2"/>
    <property type="match status" value="1"/>
</dbReference>
<feature type="binding site" evidence="10">
    <location>
        <position position="136"/>
    </location>
    <ligand>
        <name>sn-glycerol 3-phosphate</name>
        <dbReference type="ChEBI" id="CHEBI:57597"/>
    </ligand>
</feature>
<dbReference type="FunFam" id="3.40.50.720:FF:000019">
    <property type="entry name" value="Glycerol-3-phosphate dehydrogenase [NAD(P)+]"/>
    <property type="match status" value="1"/>
</dbReference>
<comment type="pathway">
    <text evidence="10">Membrane lipid metabolism; glycerophospholipid metabolism.</text>
</comment>
<feature type="binding site" evidence="13">
    <location>
        <position position="255"/>
    </location>
    <ligand>
        <name>NAD(+)</name>
        <dbReference type="ChEBI" id="CHEBI:57540"/>
    </ligand>
</feature>
<dbReference type="GO" id="GO:0008654">
    <property type="term" value="P:phospholipid biosynthetic process"/>
    <property type="evidence" value="ECO:0007669"/>
    <property type="project" value="UniProtKB-KW"/>
</dbReference>
<dbReference type="Pfam" id="PF07479">
    <property type="entry name" value="NAD_Gly3P_dh_C"/>
    <property type="match status" value="1"/>
</dbReference>
<evidence type="ECO:0000256" key="9">
    <source>
        <dbReference type="ARBA" id="ARBA00023264"/>
    </source>
</evidence>
<comment type="caution">
    <text evidence="19">The sequence shown here is derived from an EMBL/GenBank/DDBJ whole genome shotgun (WGS) entry which is preliminary data.</text>
</comment>
<feature type="active site" description="Proton acceptor" evidence="10 11">
    <location>
        <position position="191"/>
    </location>
</feature>
<dbReference type="GO" id="GO:0005829">
    <property type="term" value="C:cytosol"/>
    <property type="evidence" value="ECO:0007669"/>
    <property type="project" value="TreeGrafter"/>
</dbReference>
<comment type="similarity">
    <text evidence="1 10 14">Belongs to the NAD-dependent glycerol-3-phosphate dehydrogenase family.</text>
</comment>
<comment type="caution">
    <text evidence="10">Lacks conserved residue(s) required for the propagation of feature annotation.</text>
</comment>
<evidence type="ECO:0000259" key="17">
    <source>
        <dbReference type="Pfam" id="PF01210"/>
    </source>
</evidence>
<reference evidence="20" key="1">
    <citation type="submission" date="2018-05" db="EMBL/GenBank/DDBJ databases">
        <authorList>
            <person name="Du Z."/>
            <person name="Wang X."/>
        </authorList>
    </citation>
    <scope>NUCLEOTIDE SEQUENCE [LARGE SCALE GENOMIC DNA]</scope>
    <source>
        <strain evidence="20">CQN31</strain>
    </source>
</reference>
<evidence type="ECO:0000256" key="3">
    <source>
        <dbReference type="ARBA" id="ARBA00022741"/>
    </source>
</evidence>
<feature type="binding site" evidence="10">
    <location>
        <position position="244"/>
    </location>
    <ligand>
        <name>sn-glycerol 3-phosphate</name>
        <dbReference type="ChEBI" id="CHEBI:57597"/>
    </ligand>
</feature>
<keyword evidence="4 10" id="KW-0521">NADP</keyword>
<comment type="catalytic activity">
    <reaction evidence="10">
        <text>sn-glycerol 3-phosphate + NAD(+) = dihydroxyacetone phosphate + NADH + H(+)</text>
        <dbReference type="Rhea" id="RHEA:11092"/>
        <dbReference type="ChEBI" id="CHEBI:15378"/>
        <dbReference type="ChEBI" id="CHEBI:57540"/>
        <dbReference type="ChEBI" id="CHEBI:57597"/>
        <dbReference type="ChEBI" id="CHEBI:57642"/>
        <dbReference type="ChEBI" id="CHEBI:57945"/>
        <dbReference type="EC" id="1.1.1.94"/>
    </reaction>
</comment>
<evidence type="ECO:0000256" key="5">
    <source>
        <dbReference type="ARBA" id="ARBA00023002"/>
    </source>
</evidence>
<keyword evidence="3 10" id="KW-0547">Nucleotide-binding</keyword>
<evidence type="ECO:0000256" key="13">
    <source>
        <dbReference type="PIRSR" id="PIRSR000114-3"/>
    </source>
</evidence>
<dbReference type="EC" id="1.1.1.94" evidence="10"/>
<evidence type="ECO:0000256" key="16">
    <source>
        <dbReference type="SAM" id="SignalP"/>
    </source>
</evidence>
<feature type="binding site" evidence="10">
    <location>
        <position position="254"/>
    </location>
    <ligand>
        <name>sn-glycerol 3-phosphate</name>
        <dbReference type="ChEBI" id="CHEBI:57597"/>
    </ligand>
</feature>
<dbReference type="GO" id="GO:0046167">
    <property type="term" value="P:glycerol-3-phosphate biosynthetic process"/>
    <property type="evidence" value="ECO:0007669"/>
    <property type="project" value="UniProtKB-UniRule"/>
</dbReference>
<feature type="binding site" evidence="10">
    <location>
        <position position="108"/>
    </location>
    <ligand>
        <name>NADPH</name>
        <dbReference type="ChEBI" id="CHEBI:57783"/>
    </ligand>
</feature>
<organism evidence="19 20">
    <name type="scientific">Falsiroseomonas bella</name>
    <dbReference type="NCBI Taxonomy" id="2184016"/>
    <lineage>
        <taxon>Bacteria</taxon>
        <taxon>Pseudomonadati</taxon>
        <taxon>Pseudomonadota</taxon>
        <taxon>Alphaproteobacteria</taxon>
        <taxon>Acetobacterales</taxon>
        <taxon>Roseomonadaceae</taxon>
        <taxon>Falsiroseomonas</taxon>
    </lineage>
</organism>
<dbReference type="HAMAP" id="MF_00394">
    <property type="entry name" value="NAD_Glyc3P_dehydrog"/>
    <property type="match status" value="1"/>
</dbReference>
<keyword evidence="16" id="KW-0732">Signal</keyword>
<dbReference type="SUPFAM" id="SSF51735">
    <property type="entry name" value="NAD(P)-binding Rossmann-fold domains"/>
    <property type="match status" value="1"/>
</dbReference>
<feature type="binding site" evidence="13">
    <location>
        <position position="140"/>
    </location>
    <ligand>
        <name>NAD(+)</name>
        <dbReference type="ChEBI" id="CHEBI:57540"/>
    </ligand>
</feature>
<dbReference type="PANTHER" id="PTHR11728">
    <property type="entry name" value="GLYCEROL-3-PHOSPHATE DEHYDROGENASE"/>
    <property type="match status" value="1"/>
</dbReference>
<dbReference type="NCBIfam" id="NF000942">
    <property type="entry name" value="PRK00094.1-4"/>
    <property type="match status" value="1"/>
</dbReference>
<dbReference type="InterPro" id="IPR036291">
    <property type="entry name" value="NAD(P)-bd_dom_sf"/>
</dbReference>
<evidence type="ECO:0000256" key="11">
    <source>
        <dbReference type="PIRSR" id="PIRSR000114-1"/>
    </source>
</evidence>
<dbReference type="EMBL" id="QGNA01000007">
    <property type="protein sequence ID" value="PWS34470.1"/>
    <property type="molecule type" value="Genomic_DNA"/>
</dbReference>
<dbReference type="InterPro" id="IPR013328">
    <property type="entry name" value="6PGD_dom2"/>
</dbReference>